<keyword evidence="3" id="KW-1185">Reference proteome</keyword>
<evidence type="ECO:0000256" key="1">
    <source>
        <dbReference type="SAM" id="MobiDB-lite"/>
    </source>
</evidence>
<accession>A0A1M5J6G5</accession>
<organism evidence="2 3">
    <name type="scientific">Desulfacinum infernum DSM 9756</name>
    <dbReference type="NCBI Taxonomy" id="1121391"/>
    <lineage>
        <taxon>Bacteria</taxon>
        <taxon>Pseudomonadati</taxon>
        <taxon>Thermodesulfobacteriota</taxon>
        <taxon>Syntrophobacteria</taxon>
        <taxon>Syntrophobacterales</taxon>
        <taxon>Syntrophobacteraceae</taxon>
        <taxon>Desulfacinum</taxon>
    </lineage>
</organism>
<protein>
    <submittedName>
        <fullName evidence="2">Uncharacterized protein</fullName>
    </submittedName>
</protein>
<evidence type="ECO:0000313" key="3">
    <source>
        <dbReference type="Proteomes" id="UP000184076"/>
    </source>
</evidence>
<dbReference type="EMBL" id="FQVB01000067">
    <property type="protein sequence ID" value="SHG35820.1"/>
    <property type="molecule type" value="Genomic_DNA"/>
</dbReference>
<reference evidence="3" key="1">
    <citation type="submission" date="2016-11" db="EMBL/GenBank/DDBJ databases">
        <authorList>
            <person name="Varghese N."/>
            <person name="Submissions S."/>
        </authorList>
    </citation>
    <scope>NUCLEOTIDE SEQUENCE [LARGE SCALE GENOMIC DNA]</scope>
    <source>
        <strain evidence="3">DSM 9756</strain>
    </source>
</reference>
<gene>
    <name evidence="2" type="ORF">SAMN02745206_03737</name>
</gene>
<evidence type="ECO:0000313" key="2">
    <source>
        <dbReference type="EMBL" id="SHG35820.1"/>
    </source>
</evidence>
<proteinExistence type="predicted"/>
<dbReference type="AlphaFoldDB" id="A0A1M5J6G5"/>
<sequence length="70" mass="7502">MFFRLGRPGPPLIVAAGLQPRGKAHGNPLKSQPLCDGQSDDRGFRRSPLGLGKAPRLPIPPSRGPRHNEG</sequence>
<name>A0A1M5J6G5_9BACT</name>
<dbReference type="Proteomes" id="UP000184076">
    <property type="component" value="Unassembled WGS sequence"/>
</dbReference>
<feature type="region of interest" description="Disordered" evidence="1">
    <location>
        <begin position="1"/>
        <end position="70"/>
    </location>
</feature>